<evidence type="ECO:0000313" key="3">
    <source>
        <dbReference type="EMBL" id="KQC29104.1"/>
    </source>
</evidence>
<dbReference type="GO" id="GO:0000166">
    <property type="term" value="F:nucleotide binding"/>
    <property type="evidence" value="ECO:0007669"/>
    <property type="project" value="InterPro"/>
</dbReference>
<accession>A0A0Q1H655</accession>
<dbReference type="EMBL" id="LCTZ01000002">
    <property type="protein sequence ID" value="KQC29104.1"/>
    <property type="molecule type" value="Genomic_DNA"/>
</dbReference>
<organism evidence="3 4">
    <name type="scientific">Flagellimonas eckloniae</name>
    <dbReference type="NCBI Taxonomy" id="346185"/>
    <lineage>
        <taxon>Bacteria</taxon>
        <taxon>Pseudomonadati</taxon>
        <taxon>Bacteroidota</taxon>
        <taxon>Flavobacteriia</taxon>
        <taxon>Flavobacteriales</taxon>
        <taxon>Flavobacteriaceae</taxon>
        <taxon>Flagellimonas</taxon>
    </lineage>
</organism>
<dbReference type="SUPFAM" id="SSF51735">
    <property type="entry name" value="NAD(P)-binding Rossmann-fold domains"/>
    <property type="match status" value="1"/>
</dbReference>
<dbReference type="PANTHER" id="PTHR43818">
    <property type="entry name" value="BCDNA.GH03377"/>
    <property type="match status" value="1"/>
</dbReference>
<dbReference type="AlphaFoldDB" id="A0A0Q1H655"/>
<protein>
    <recommendedName>
        <fullName evidence="5">Oxidoreductase</fullName>
    </recommendedName>
</protein>
<dbReference type="STRING" id="346185.AAY42_03740"/>
<evidence type="ECO:0000259" key="1">
    <source>
        <dbReference type="Pfam" id="PF01408"/>
    </source>
</evidence>
<dbReference type="SUPFAM" id="SSF55347">
    <property type="entry name" value="Glyceraldehyde-3-phosphate dehydrogenase-like, C-terminal domain"/>
    <property type="match status" value="1"/>
</dbReference>
<evidence type="ECO:0000313" key="4">
    <source>
        <dbReference type="Proteomes" id="UP000050827"/>
    </source>
</evidence>
<dbReference type="InterPro" id="IPR050463">
    <property type="entry name" value="Gfo/Idh/MocA_oxidrdct_glycsds"/>
</dbReference>
<keyword evidence="4" id="KW-1185">Reference proteome</keyword>
<dbReference type="Pfam" id="PF22725">
    <property type="entry name" value="GFO_IDH_MocA_C3"/>
    <property type="match status" value="1"/>
</dbReference>
<dbReference type="InterPro" id="IPR000683">
    <property type="entry name" value="Gfo/Idh/MocA-like_OxRdtase_N"/>
</dbReference>
<feature type="domain" description="GFO/IDH/MocA-like oxidoreductase" evidence="2">
    <location>
        <begin position="214"/>
        <end position="315"/>
    </location>
</feature>
<proteinExistence type="predicted"/>
<dbReference type="Proteomes" id="UP000050827">
    <property type="component" value="Unassembled WGS sequence"/>
</dbReference>
<dbReference type="InterPro" id="IPR036291">
    <property type="entry name" value="NAD(P)-bd_dom_sf"/>
</dbReference>
<comment type="caution">
    <text evidence="3">The sequence shown here is derived from an EMBL/GenBank/DDBJ whole genome shotgun (WGS) entry which is preliminary data.</text>
</comment>
<reference evidence="3 4" key="1">
    <citation type="submission" date="2015-04" db="EMBL/GenBank/DDBJ databases">
        <title>Complete genome of flavobacterium.</title>
        <authorList>
            <person name="Kwon Y.M."/>
            <person name="Kim S.-J."/>
        </authorList>
    </citation>
    <scope>NUCLEOTIDE SEQUENCE [LARGE SCALE GENOMIC DNA]</scope>
    <source>
        <strain evidence="3 4">DK169</strain>
    </source>
</reference>
<dbReference type="Gene3D" id="3.40.50.720">
    <property type="entry name" value="NAD(P)-binding Rossmann-like Domain"/>
    <property type="match status" value="1"/>
</dbReference>
<dbReference type="InterPro" id="IPR055170">
    <property type="entry name" value="GFO_IDH_MocA-like_dom"/>
</dbReference>
<evidence type="ECO:0000259" key="2">
    <source>
        <dbReference type="Pfam" id="PF22725"/>
    </source>
</evidence>
<dbReference type="Gene3D" id="3.30.360.10">
    <property type="entry name" value="Dihydrodipicolinate Reductase, domain 2"/>
    <property type="match status" value="1"/>
</dbReference>
<sequence>MKRRDFIIGTGAVALTAASYGNILGSNDKIGLAVVGAGRRGRWVLGEMLKTNQIRPVMFCDVWDEQVKRTTEYLELGKIPMTYDLEEVLSNDAVDAILLATPDHLHKNYAIRILAAGKHLLLEKPVTLHYNEGPMLKEAVANSGVVCQTGTQQRSGQMYQRVKEEFFGGSKKLGDMVFVRAVWSNFGWQRRQLQQRPMPKNFKWDTFLGPSQKMDYYWPRYDGWRHYKEYGTGILSDLLTHWGDVAQWMMDDTNPLDAVTTGGIYHLKDDRTNPDTVNTIIKYKAGWNFTFECSVMPVKNKHDSVLFHGTEGQLELFRAGYIYTPHKGEPVIFQNDENLTHAHVKNFFDAIKTGAQLTAPIDVGLNAVKPSHLAAASYWSGKRMQFSADQTDIVEVI</sequence>
<dbReference type="RefSeq" id="WP_055392660.1">
    <property type="nucleotide sequence ID" value="NZ_LCTZ01000002.1"/>
</dbReference>
<dbReference type="Pfam" id="PF01408">
    <property type="entry name" value="GFO_IDH_MocA"/>
    <property type="match status" value="1"/>
</dbReference>
<name>A0A0Q1H655_9FLAO</name>
<gene>
    <name evidence="3" type="ORF">AAY42_03740</name>
</gene>
<dbReference type="PANTHER" id="PTHR43818:SF5">
    <property type="entry name" value="OXIDOREDUCTASE FAMILY PROTEIN"/>
    <property type="match status" value="1"/>
</dbReference>
<feature type="domain" description="Gfo/Idh/MocA-like oxidoreductase N-terminal" evidence="1">
    <location>
        <begin position="31"/>
        <end position="150"/>
    </location>
</feature>
<evidence type="ECO:0008006" key="5">
    <source>
        <dbReference type="Google" id="ProtNLM"/>
    </source>
</evidence>
<dbReference type="OrthoDB" id="726883at2"/>